<organism evidence="5 6">
    <name type="scientific">Cyclotella atomus</name>
    <dbReference type="NCBI Taxonomy" id="382360"/>
    <lineage>
        <taxon>Eukaryota</taxon>
        <taxon>Sar</taxon>
        <taxon>Stramenopiles</taxon>
        <taxon>Ochrophyta</taxon>
        <taxon>Bacillariophyta</taxon>
        <taxon>Coscinodiscophyceae</taxon>
        <taxon>Thalassiosirophycidae</taxon>
        <taxon>Stephanodiscales</taxon>
        <taxon>Stephanodiscaceae</taxon>
        <taxon>Cyclotella</taxon>
    </lineage>
</organism>
<feature type="chain" id="PRO_5044856012" evidence="4">
    <location>
        <begin position="24"/>
        <end position="699"/>
    </location>
</feature>
<name>A0ABD3NYS9_9STRA</name>
<feature type="coiled-coil region" evidence="1">
    <location>
        <begin position="539"/>
        <end position="623"/>
    </location>
</feature>
<evidence type="ECO:0000256" key="3">
    <source>
        <dbReference type="SAM" id="Phobius"/>
    </source>
</evidence>
<keyword evidence="3" id="KW-0812">Transmembrane</keyword>
<feature type="compositionally biased region" description="Basic and acidic residues" evidence="2">
    <location>
        <begin position="146"/>
        <end position="163"/>
    </location>
</feature>
<feature type="region of interest" description="Disordered" evidence="2">
    <location>
        <begin position="487"/>
        <end position="508"/>
    </location>
</feature>
<evidence type="ECO:0000256" key="1">
    <source>
        <dbReference type="SAM" id="Coils"/>
    </source>
</evidence>
<dbReference type="AlphaFoldDB" id="A0ABD3NYS9"/>
<keyword evidence="1" id="KW-0175">Coiled coil</keyword>
<feature type="region of interest" description="Disordered" evidence="2">
    <location>
        <begin position="652"/>
        <end position="699"/>
    </location>
</feature>
<dbReference type="EMBL" id="JALLPJ020000881">
    <property type="protein sequence ID" value="KAL3780641.1"/>
    <property type="molecule type" value="Genomic_DNA"/>
</dbReference>
<keyword evidence="6" id="KW-1185">Reference proteome</keyword>
<feature type="compositionally biased region" description="Basic and acidic residues" evidence="2">
    <location>
        <begin position="654"/>
        <end position="680"/>
    </location>
</feature>
<feature type="region of interest" description="Disordered" evidence="2">
    <location>
        <begin position="114"/>
        <end position="193"/>
    </location>
</feature>
<keyword evidence="3" id="KW-1133">Transmembrane helix</keyword>
<protein>
    <submittedName>
        <fullName evidence="5">Uncharacterized protein</fullName>
    </submittedName>
</protein>
<dbReference type="Proteomes" id="UP001530400">
    <property type="component" value="Unassembled WGS sequence"/>
</dbReference>
<evidence type="ECO:0000256" key="2">
    <source>
        <dbReference type="SAM" id="MobiDB-lite"/>
    </source>
</evidence>
<feature type="compositionally biased region" description="Basic residues" evidence="2">
    <location>
        <begin position="259"/>
        <end position="271"/>
    </location>
</feature>
<feature type="region of interest" description="Disordered" evidence="2">
    <location>
        <begin position="435"/>
        <end position="458"/>
    </location>
</feature>
<keyword evidence="3" id="KW-0472">Membrane</keyword>
<proteinExistence type="predicted"/>
<sequence length="699" mass="78988">MTHHVHTSTAALVLLALPSQTESRRPFVPTLPHPNRQVLAALEVRGGGLFGSSKSDEEEWEYYQEDEETDQEIVAEAGDNTAINDEYEYYDNESYGRVQDLNGAFVDSSDADVQWEEADNEEMESEQADDDDSDDEEFLMSTPIPNKKENMPSRDWFGLDKRSKSTAASVEELANQDEATTESEKDSNLEGANEPSDYLLVQDQDVETTPSKSWFGISKSSTATVPEAESLDLDEAPNVKSKTNSKSKQPKQWTQPKPKAIKPKKRRRKTNKQILSRSSSGASFIYPINKLTSMVQNLPSASLSGRSGGRNIIATTINSFSRMTAAIIQPILLVITTVVSSTTSFIVKWASIILALMRQAVDALWYGPVDGVTTTGISRAGGLSGLFLSSPLIGIASCTLVVSFVILVRQQMTNQDSGRKGHVLGDVFTRFRSKAETTQNEEEDEFYDTDDSEPSPEEELQFLNSFDAANPTSRERISKKISKRMWPFNASQKPTPRQEKRQHQRSIKSIQKWWKQRPSNTIQIIEPSHVQQPPLSQQIARLKNQLAQSEQERAVLQSDVARLQHRLQQAHHDAKAIVSKNQWLEKQQSKADKILAKAVEIERRQANNEMEKVRESMKGVLEREKMLMRGRLAENLRSIRFRRDEPEQNNTYIESRRSVIEEERSDKEEGMDSNGYKDDESIWGGRQSSIHRNPNINYG</sequence>
<keyword evidence="4" id="KW-0732">Signal</keyword>
<feature type="region of interest" description="Disordered" evidence="2">
    <location>
        <begin position="224"/>
        <end position="278"/>
    </location>
</feature>
<accession>A0ABD3NYS9</accession>
<feature type="transmembrane region" description="Helical" evidence="3">
    <location>
        <begin position="386"/>
        <end position="408"/>
    </location>
</feature>
<feature type="signal peptide" evidence="4">
    <location>
        <begin position="1"/>
        <end position="23"/>
    </location>
</feature>
<feature type="compositionally biased region" description="Polar residues" evidence="2">
    <location>
        <begin position="686"/>
        <end position="699"/>
    </location>
</feature>
<reference evidence="5 6" key="1">
    <citation type="submission" date="2024-10" db="EMBL/GenBank/DDBJ databases">
        <title>Updated reference genomes for cyclostephanoid diatoms.</title>
        <authorList>
            <person name="Roberts W.R."/>
            <person name="Alverson A.J."/>
        </authorList>
    </citation>
    <scope>NUCLEOTIDE SEQUENCE [LARGE SCALE GENOMIC DNA]</scope>
    <source>
        <strain evidence="5 6">AJA010-31</strain>
    </source>
</reference>
<evidence type="ECO:0000313" key="5">
    <source>
        <dbReference type="EMBL" id="KAL3780641.1"/>
    </source>
</evidence>
<gene>
    <name evidence="5" type="ORF">ACHAWO_001479</name>
</gene>
<feature type="compositionally biased region" description="Acidic residues" evidence="2">
    <location>
        <begin position="439"/>
        <end position="458"/>
    </location>
</feature>
<evidence type="ECO:0000256" key="4">
    <source>
        <dbReference type="SAM" id="SignalP"/>
    </source>
</evidence>
<feature type="compositionally biased region" description="Acidic residues" evidence="2">
    <location>
        <begin position="114"/>
        <end position="138"/>
    </location>
</feature>
<evidence type="ECO:0000313" key="6">
    <source>
        <dbReference type="Proteomes" id="UP001530400"/>
    </source>
</evidence>
<comment type="caution">
    <text evidence="5">The sequence shown here is derived from an EMBL/GenBank/DDBJ whole genome shotgun (WGS) entry which is preliminary data.</text>
</comment>